<reference evidence="5" key="1">
    <citation type="submission" date="2023-05" db="EMBL/GenBank/DDBJ databases">
        <title>Cataloging the Phylogenetic Diversity of Human Bladder Bacteria.</title>
        <authorList>
            <person name="Du J."/>
        </authorList>
    </citation>
    <scope>NUCLEOTIDE SEQUENCE</scope>
    <source>
        <strain evidence="5">UMB1050</strain>
    </source>
</reference>
<name>A0AAW6YA69_NEISU</name>
<dbReference type="PANTHER" id="PTHR37813">
    <property type="entry name" value="FELS-2 PROPHAGE PROTEIN"/>
    <property type="match status" value="1"/>
</dbReference>
<proteinExistence type="predicted"/>
<dbReference type="Proteomes" id="UP001236303">
    <property type="component" value="Unassembled WGS sequence"/>
</dbReference>
<feature type="domain" description="Phage tail tape measure protein" evidence="4">
    <location>
        <begin position="238"/>
        <end position="440"/>
    </location>
</feature>
<keyword evidence="1" id="KW-1188">Viral release from host cell</keyword>
<organism evidence="5 6">
    <name type="scientific">Neisseria subflava</name>
    <dbReference type="NCBI Taxonomy" id="28449"/>
    <lineage>
        <taxon>Bacteria</taxon>
        <taxon>Pseudomonadati</taxon>
        <taxon>Pseudomonadota</taxon>
        <taxon>Betaproteobacteria</taxon>
        <taxon>Neisseriales</taxon>
        <taxon>Neisseriaceae</taxon>
        <taxon>Neisseria</taxon>
    </lineage>
</organism>
<gene>
    <name evidence="5" type="ORF">QP451_01310</name>
</gene>
<evidence type="ECO:0000256" key="2">
    <source>
        <dbReference type="SAM" id="Coils"/>
    </source>
</evidence>
<keyword evidence="3" id="KW-0812">Transmembrane</keyword>
<dbReference type="AlphaFoldDB" id="A0AAW6YA69"/>
<evidence type="ECO:0000313" key="6">
    <source>
        <dbReference type="Proteomes" id="UP001236303"/>
    </source>
</evidence>
<accession>A0AAW6YA69</accession>
<dbReference type="EMBL" id="JASOPA010000001">
    <property type="protein sequence ID" value="MDK7241683.1"/>
    <property type="molecule type" value="Genomic_DNA"/>
</dbReference>
<evidence type="ECO:0000256" key="3">
    <source>
        <dbReference type="SAM" id="Phobius"/>
    </source>
</evidence>
<feature type="coiled-coil region" evidence="2">
    <location>
        <begin position="89"/>
        <end position="165"/>
    </location>
</feature>
<dbReference type="NCBIfam" id="TIGR01760">
    <property type="entry name" value="tape_meas_TP901"/>
    <property type="match status" value="1"/>
</dbReference>
<keyword evidence="3" id="KW-1133">Transmembrane helix</keyword>
<feature type="transmembrane region" description="Helical" evidence="3">
    <location>
        <begin position="635"/>
        <end position="655"/>
    </location>
</feature>
<dbReference type="Pfam" id="PF10145">
    <property type="entry name" value="PhageMin_Tail"/>
    <property type="match status" value="1"/>
</dbReference>
<keyword evidence="2" id="KW-0175">Coiled coil</keyword>
<feature type="transmembrane region" description="Helical" evidence="3">
    <location>
        <begin position="541"/>
        <end position="564"/>
    </location>
</feature>
<protein>
    <submittedName>
        <fullName evidence="5">Phage tail tape measure protein</fullName>
    </submittedName>
</protein>
<comment type="caution">
    <text evidence="5">The sequence shown here is derived from an EMBL/GenBank/DDBJ whole genome shotgun (WGS) entry which is preliminary data.</text>
</comment>
<dbReference type="RefSeq" id="WP_070814011.1">
    <property type="nucleotide sequence ID" value="NZ_JASOPA010000001.1"/>
</dbReference>
<feature type="transmembrane region" description="Helical" evidence="3">
    <location>
        <begin position="596"/>
        <end position="614"/>
    </location>
</feature>
<evidence type="ECO:0000259" key="4">
    <source>
        <dbReference type="Pfam" id="PF10145"/>
    </source>
</evidence>
<feature type="transmembrane region" description="Helical" evidence="3">
    <location>
        <begin position="571"/>
        <end position="590"/>
    </location>
</feature>
<dbReference type="PANTHER" id="PTHR37813:SF1">
    <property type="entry name" value="FELS-2 PROPHAGE PROTEIN"/>
    <property type="match status" value="1"/>
</dbReference>
<keyword evidence="3" id="KW-0472">Membrane</keyword>
<dbReference type="InterPro" id="IPR010090">
    <property type="entry name" value="Phage_tape_meas"/>
</dbReference>
<evidence type="ECO:0000313" key="5">
    <source>
        <dbReference type="EMBL" id="MDK7241683.1"/>
    </source>
</evidence>
<evidence type="ECO:0000256" key="1">
    <source>
        <dbReference type="ARBA" id="ARBA00022612"/>
    </source>
</evidence>
<sequence>MTDKTINIILKAADKASKTFDRIKKSSSGLSGELAKNKKEMRDLERAQTALVKIGKAEQYFNRLNEQIIRNSAATSRLTSEIDKTGVATKKQAAELKKLTREGERLNNEYEKQSAQLKRYKDHMEKVGVSGQNLEKEQAEIAARMQKTTAQIEKQSTALEKLEKRQQSRIKAAAIAGIASGVSSWTSSKAATMRQGAGHAINTAMSEEDAMQGLIRQVGILKNTDGSLNHAEIAKIRAEVQKLSGELPMATVEIMNMMTAGAKMNIPRQELAAYVTEAVKAANAFEAADPGALAEELGRIRQNFKLSKEAASELVNVMNYLDDNALVAGDQLISYMNEVSGSMGLAKMNEKHVAALGSALMSAGVDASTSAKAVGSLMTRLGTAPDMKPVREALKSIGIDAKSVQKGMVEDAQGTLEKIIAAVQQMPKEQQAGILKGLAGGEYNRVFAQLIANTELWREQIRLATSPDALGSLDKEFEIRVNAMSSKWQMFKNKLFNTESGFGRSMFSGLEYGMNVISGLLDKFNEWSAKNPEAAAKLGKIAFYATAAMTALAGLAAVIAAVAVPFAAARIAFGGFGMSILKVLGIALRFMTLNPIGLALTAIIGIIYLVYTNWDTLTAAFIRGWEWIKKTFAQNPILYALTGPIGAIVALATHWDRIKNALITGWGWIKKTFSGNNPISYALSAALGPIGILIKNFQILKTVATSAWEWMKKAFSTKPTAPGGSAAGYGVGAYIPNKGYSTGGYTGAGGVNQAAGIVHKGEVVFNQQDVARFGGWRVLEKIRKAGLGALQSIIPAAAEEPRPSLVGAVPVSAGFNHTNAGGMTVNITINGGSQSPADIAREVARQIKQIADQAARRARSAFSDD</sequence>